<evidence type="ECO:0000256" key="2">
    <source>
        <dbReference type="ARBA" id="ARBA00022475"/>
    </source>
</evidence>
<accession>A0A430A7X9</accession>
<feature type="transmembrane region" description="Helical" evidence="6">
    <location>
        <begin position="58"/>
        <end position="87"/>
    </location>
</feature>
<dbReference type="InterPro" id="IPR021062">
    <property type="entry name" value="ArAE_1_C"/>
</dbReference>
<comment type="caution">
    <text evidence="8">The sequence shown here is derived from an EMBL/GenBank/DDBJ whole genome shotgun (WGS) entry which is preliminary data.</text>
</comment>
<keyword evidence="2" id="KW-1003">Cell membrane</keyword>
<keyword evidence="4 6" id="KW-1133">Transmembrane helix</keyword>
<evidence type="ECO:0000256" key="6">
    <source>
        <dbReference type="SAM" id="Phobius"/>
    </source>
</evidence>
<organism evidence="8 9">
    <name type="scientific">Vagococcus fessus</name>
    <dbReference type="NCBI Taxonomy" id="120370"/>
    <lineage>
        <taxon>Bacteria</taxon>
        <taxon>Bacillati</taxon>
        <taxon>Bacillota</taxon>
        <taxon>Bacilli</taxon>
        <taxon>Lactobacillales</taxon>
        <taxon>Enterococcaceae</taxon>
        <taxon>Vagococcus</taxon>
    </lineage>
</organism>
<dbReference type="Pfam" id="PF06081">
    <property type="entry name" value="ArAE_1"/>
    <property type="match status" value="1"/>
</dbReference>
<evidence type="ECO:0000256" key="1">
    <source>
        <dbReference type="ARBA" id="ARBA00004651"/>
    </source>
</evidence>
<comment type="subcellular location">
    <subcellularLocation>
        <location evidence="1">Cell membrane</location>
        <topology evidence="1">Multi-pass membrane protein</topology>
    </subcellularLocation>
</comment>
<dbReference type="InterPro" id="IPR052984">
    <property type="entry name" value="UPF0421"/>
</dbReference>
<name>A0A430A7X9_9ENTE</name>
<gene>
    <name evidence="8" type="ORF">CBF31_05505</name>
</gene>
<dbReference type="GO" id="GO:0005886">
    <property type="term" value="C:plasma membrane"/>
    <property type="evidence" value="ECO:0007669"/>
    <property type="project" value="UniProtKB-SubCell"/>
</dbReference>
<dbReference type="Pfam" id="PF11728">
    <property type="entry name" value="ArAE_1_C"/>
    <property type="match status" value="1"/>
</dbReference>
<evidence type="ECO:0000256" key="4">
    <source>
        <dbReference type="ARBA" id="ARBA00022989"/>
    </source>
</evidence>
<feature type="domain" description="Putative aromatic acid exporter C-terminal" evidence="7">
    <location>
        <begin position="148"/>
        <end position="313"/>
    </location>
</feature>
<dbReference type="Proteomes" id="UP000287101">
    <property type="component" value="Unassembled WGS sequence"/>
</dbReference>
<dbReference type="EMBL" id="NGJY01000002">
    <property type="protein sequence ID" value="RSU03174.1"/>
    <property type="molecule type" value="Genomic_DNA"/>
</dbReference>
<dbReference type="Gene3D" id="1.20.120.940">
    <property type="entry name" value="Putative aromatic acid exporter, C-terminal domain"/>
    <property type="match status" value="1"/>
</dbReference>
<dbReference type="InterPro" id="IPR038323">
    <property type="entry name" value="ArAE_1_C_sf"/>
</dbReference>
<evidence type="ECO:0000313" key="8">
    <source>
        <dbReference type="EMBL" id="RSU03174.1"/>
    </source>
</evidence>
<dbReference type="InterPro" id="IPR010343">
    <property type="entry name" value="ArAE_1"/>
</dbReference>
<feature type="transmembrane region" description="Helical" evidence="6">
    <location>
        <begin position="121"/>
        <end position="143"/>
    </location>
</feature>
<dbReference type="PANTHER" id="PTHR40064:SF1">
    <property type="entry name" value="MEMBRANE PROTEIN"/>
    <property type="match status" value="1"/>
</dbReference>
<protein>
    <recommendedName>
        <fullName evidence="7">Putative aromatic acid exporter C-terminal domain-containing protein</fullName>
    </recommendedName>
</protein>
<keyword evidence="5 6" id="KW-0472">Membrane</keyword>
<sequence length="325" mass="36721">MRISIGMRTIKTAVGSAIAIMLAQLFNLASPTAAGIITLLSVTNTKRSSFETGLFRIASLALACAISFLCFTLIGYNAIAFGFYLLFFIPLAVKGKMSDGIPVSSVLVTHFLIAKEMTIGLLINAFLLLFIGVGIAWLANLFMPDVTKELKEGQNIIDDKIRQLLVGMSFYLSDKDTVVDCDNLLDKLKVALKQSETKARLHDENQLFSEDSYYLDYFTMRRLQVNILSKMNQVIKEIEVEDSRMVVTGVEQLLLKTASYFSEDNDAKQLSQELTAVLVAYREADLPRTRDEFEHRAKLYQLLNEFERFLELKTNFSEKHPPRRL</sequence>
<evidence type="ECO:0000259" key="7">
    <source>
        <dbReference type="Pfam" id="PF11728"/>
    </source>
</evidence>
<dbReference type="RefSeq" id="WP_126831386.1">
    <property type="nucleotide sequence ID" value="NZ_CBCRYB010000010.1"/>
</dbReference>
<reference evidence="8 9" key="1">
    <citation type="submission" date="2017-05" db="EMBL/GenBank/DDBJ databases">
        <title>Vagococcus spp. assemblies.</title>
        <authorList>
            <person name="Gulvik C.A."/>
        </authorList>
    </citation>
    <scope>NUCLEOTIDE SEQUENCE [LARGE SCALE GENOMIC DNA]</scope>
    <source>
        <strain evidence="8 9">CCUG 41755</strain>
    </source>
</reference>
<keyword evidence="9" id="KW-1185">Reference proteome</keyword>
<proteinExistence type="predicted"/>
<dbReference type="AlphaFoldDB" id="A0A430A7X9"/>
<keyword evidence="3 6" id="KW-0812">Transmembrane</keyword>
<evidence type="ECO:0000256" key="3">
    <source>
        <dbReference type="ARBA" id="ARBA00022692"/>
    </source>
</evidence>
<dbReference type="PANTHER" id="PTHR40064">
    <property type="entry name" value="MEMBRANE PROTEIN-RELATED"/>
    <property type="match status" value="1"/>
</dbReference>
<evidence type="ECO:0000256" key="5">
    <source>
        <dbReference type="ARBA" id="ARBA00023136"/>
    </source>
</evidence>
<dbReference type="OrthoDB" id="357521at2"/>
<evidence type="ECO:0000313" key="9">
    <source>
        <dbReference type="Proteomes" id="UP000287101"/>
    </source>
</evidence>